<dbReference type="InterPro" id="IPR004045">
    <property type="entry name" value="Glutathione_S-Trfase_N"/>
</dbReference>
<dbReference type="Proteomes" id="UP001197214">
    <property type="component" value="Unassembled WGS sequence"/>
</dbReference>
<organism evidence="2 3">
    <name type="scientific">Stakelama flava</name>
    <dbReference type="NCBI Taxonomy" id="2860338"/>
    <lineage>
        <taxon>Bacteria</taxon>
        <taxon>Pseudomonadati</taxon>
        <taxon>Pseudomonadota</taxon>
        <taxon>Alphaproteobacteria</taxon>
        <taxon>Sphingomonadales</taxon>
        <taxon>Sphingomonadaceae</taxon>
        <taxon>Stakelama</taxon>
    </lineage>
</organism>
<reference evidence="2 3" key="1">
    <citation type="submission" date="2021-07" db="EMBL/GenBank/DDBJ databases">
        <title>Stakelama flava sp. nov., a novel endophytic bacterium isolated from branch of Kandelia candel.</title>
        <authorList>
            <person name="Tuo L."/>
        </authorList>
    </citation>
    <scope>NUCLEOTIDE SEQUENCE [LARGE SCALE GENOMIC DNA]</scope>
    <source>
        <strain evidence="2 3">CBK3Z-3</strain>
    </source>
</reference>
<protein>
    <submittedName>
        <fullName evidence="2">Glutathione S-transferase family protein</fullName>
    </submittedName>
</protein>
<dbReference type="RefSeq" id="WP_219237887.1">
    <property type="nucleotide sequence ID" value="NZ_JAHWZX010000005.1"/>
</dbReference>
<proteinExistence type="predicted"/>
<evidence type="ECO:0000313" key="3">
    <source>
        <dbReference type="Proteomes" id="UP001197214"/>
    </source>
</evidence>
<sequence length="222" mass="24905">MSDILLIHAPGACSRVTITALEEIGLEFETLPLSEFRKFDSSDQRRFNPTGKVPALRIGERLLMENAAILFHLHRKFPEAGLLPAEADEFGCNAGLQDLIWCAASLHPLTRMLRAPYRYVDNDDEDSVRRSGVVAYAPVLEAISARLELGRFWYGSAWSIVDTYLFWNYSTAQSGGLDLTDWPLLERHASDVTARPAFQRARAREIAAVAKYKIELLPGVQL</sequence>
<dbReference type="PANTHER" id="PTHR44051">
    <property type="entry name" value="GLUTATHIONE S-TRANSFERASE-RELATED"/>
    <property type="match status" value="1"/>
</dbReference>
<name>A0ABS6XKQ7_9SPHN</name>
<dbReference type="PROSITE" id="PS50404">
    <property type="entry name" value="GST_NTER"/>
    <property type="match status" value="1"/>
</dbReference>
<dbReference type="EMBL" id="JAHWZX010000005">
    <property type="protein sequence ID" value="MBW4330787.1"/>
    <property type="molecule type" value="Genomic_DNA"/>
</dbReference>
<dbReference type="Pfam" id="PF13417">
    <property type="entry name" value="GST_N_3"/>
    <property type="match status" value="1"/>
</dbReference>
<gene>
    <name evidence="2" type="ORF">KY084_07835</name>
</gene>
<dbReference type="PANTHER" id="PTHR44051:SF8">
    <property type="entry name" value="GLUTATHIONE S-TRANSFERASE GSTA"/>
    <property type="match status" value="1"/>
</dbReference>
<keyword evidence="3" id="KW-1185">Reference proteome</keyword>
<feature type="domain" description="GST N-terminal" evidence="1">
    <location>
        <begin position="1"/>
        <end position="81"/>
    </location>
</feature>
<evidence type="ECO:0000259" key="1">
    <source>
        <dbReference type="PROSITE" id="PS50404"/>
    </source>
</evidence>
<dbReference type="CDD" id="cd03057">
    <property type="entry name" value="GST_N_Beta"/>
    <property type="match status" value="1"/>
</dbReference>
<accession>A0ABS6XKQ7</accession>
<evidence type="ECO:0000313" key="2">
    <source>
        <dbReference type="EMBL" id="MBW4330787.1"/>
    </source>
</evidence>
<comment type="caution">
    <text evidence="2">The sequence shown here is derived from an EMBL/GenBank/DDBJ whole genome shotgun (WGS) entry which is preliminary data.</text>
</comment>